<evidence type="ECO:0000313" key="2">
    <source>
        <dbReference type="EMBL" id="CAB3752572.1"/>
    </source>
</evidence>
<dbReference type="EMBL" id="CADIKH010000007">
    <property type="protein sequence ID" value="CAB3752572.1"/>
    <property type="molecule type" value="Genomic_DNA"/>
</dbReference>
<evidence type="ECO:0000256" key="1">
    <source>
        <dbReference type="SAM" id="MobiDB-lite"/>
    </source>
</evidence>
<keyword evidence="3" id="KW-1185">Reference proteome</keyword>
<accession>A0A6J5DHB8</accession>
<protein>
    <recommendedName>
        <fullName evidence="4">Helix-turn-helix domain-containing protein</fullName>
    </recommendedName>
</protein>
<dbReference type="Proteomes" id="UP000494363">
    <property type="component" value="Unassembled WGS sequence"/>
</dbReference>
<evidence type="ECO:0000313" key="3">
    <source>
        <dbReference type="Proteomes" id="UP000494363"/>
    </source>
</evidence>
<organism evidence="2 3">
    <name type="scientific">Paraburkholderia humisilvae</name>
    <dbReference type="NCBI Taxonomy" id="627669"/>
    <lineage>
        <taxon>Bacteria</taxon>
        <taxon>Pseudomonadati</taxon>
        <taxon>Pseudomonadota</taxon>
        <taxon>Betaproteobacteria</taxon>
        <taxon>Burkholderiales</taxon>
        <taxon>Burkholderiaceae</taxon>
        <taxon>Paraburkholderia</taxon>
    </lineage>
</organism>
<name>A0A6J5DHB8_9BURK</name>
<evidence type="ECO:0008006" key="4">
    <source>
        <dbReference type="Google" id="ProtNLM"/>
    </source>
</evidence>
<reference evidence="2 3" key="1">
    <citation type="submission" date="2020-04" db="EMBL/GenBank/DDBJ databases">
        <authorList>
            <person name="De Canck E."/>
        </authorList>
    </citation>
    <scope>NUCLEOTIDE SEQUENCE [LARGE SCALE GENOMIC DNA]</scope>
    <source>
        <strain evidence="2 3">LMG 29542</strain>
    </source>
</reference>
<dbReference type="AlphaFoldDB" id="A0A6J5DHB8"/>
<proteinExistence type="predicted"/>
<feature type="compositionally biased region" description="Basic residues" evidence="1">
    <location>
        <begin position="90"/>
        <end position="100"/>
    </location>
</feature>
<sequence length="100" mass="11313">MAISNVDFRVRFSRMDRQAIVTKDELAALLAVSARAVQQMAYRGELPEVAFPNKRKSCWFVGDIRAWLDEAAMKRANAQATTRQEGVKPRIGRPRHAVVD</sequence>
<feature type="region of interest" description="Disordered" evidence="1">
    <location>
        <begin position="78"/>
        <end position="100"/>
    </location>
</feature>
<gene>
    <name evidence="2" type="ORF">LMG29542_01816</name>
</gene>